<evidence type="ECO:0000256" key="1">
    <source>
        <dbReference type="SAM" id="Phobius"/>
    </source>
</evidence>
<reference evidence="3" key="1">
    <citation type="submission" date="2022-11" db="UniProtKB">
        <authorList>
            <consortium name="WormBaseParasite"/>
        </authorList>
    </citation>
    <scope>IDENTIFICATION</scope>
</reference>
<sequence>STSETHGQNFSDKRIYKEKWEKFSREGTEDSTCVLGVFMFGFTMVIIGLTGVRNLWAIFTAGHRTSLC</sequence>
<feature type="transmembrane region" description="Helical" evidence="1">
    <location>
        <begin position="34"/>
        <end position="56"/>
    </location>
</feature>
<proteinExistence type="predicted"/>
<evidence type="ECO:0000313" key="2">
    <source>
        <dbReference type="Proteomes" id="UP000887565"/>
    </source>
</evidence>
<keyword evidence="1" id="KW-0472">Membrane</keyword>
<organism evidence="2 3">
    <name type="scientific">Romanomermis culicivorax</name>
    <name type="common">Nematode worm</name>
    <dbReference type="NCBI Taxonomy" id="13658"/>
    <lineage>
        <taxon>Eukaryota</taxon>
        <taxon>Metazoa</taxon>
        <taxon>Ecdysozoa</taxon>
        <taxon>Nematoda</taxon>
        <taxon>Enoplea</taxon>
        <taxon>Dorylaimia</taxon>
        <taxon>Mermithida</taxon>
        <taxon>Mermithoidea</taxon>
        <taxon>Mermithidae</taxon>
        <taxon>Romanomermis</taxon>
    </lineage>
</organism>
<dbReference type="WBParaSite" id="nRc.2.0.1.t17315-RA">
    <property type="protein sequence ID" value="nRc.2.0.1.t17315-RA"/>
    <property type="gene ID" value="nRc.2.0.1.g17315"/>
</dbReference>
<dbReference type="AlphaFoldDB" id="A0A915IV95"/>
<keyword evidence="1" id="KW-0812">Transmembrane</keyword>
<keyword evidence="2" id="KW-1185">Reference proteome</keyword>
<keyword evidence="1" id="KW-1133">Transmembrane helix</keyword>
<protein>
    <submittedName>
        <fullName evidence="3">Uncharacterized protein</fullName>
    </submittedName>
</protein>
<dbReference type="Proteomes" id="UP000887565">
    <property type="component" value="Unplaced"/>
</dbReference>
<evidence type="ECO:0000313" key="3">
    <source>
        <dbReference type="WBParaSite" id="nRc.2.0.1.t17315-RA"/>
    </source>
</evidence>
<accession>A0A915IV95</accession>
<name>A0A915IV95_ROMCU</name>